<dbReference type="Proteomes" id="UP000249557">
    <property type="component" value="Unassembled WGS sequence"/>
</dbReference>
<evidence type="ECO:0000256" key="1">
    <source>
        <dbReference type="SAM" id="MobiDB-lite"/>
    </source>
</evidence>
<feature type="compositionally biased region" description="Low complexity" evidence="1">
    <location>
        <begin position="62"/>
        <end position="85"/>
    </location>
</feature>
<organism evidence="2 3">
    <name type="scientific">Micavibrio aeruginosavorus</name>
    <dbReference type="NCBI Taxonomy" id="349221"/>
    <lineage>
        <taxon>Bacteria</taxon>
        <taxon>Pseudomonadati</taxon>
        <taxon>Bdellovibrionota</taxon>
        <taxon>Bdellovibrionia</taxon>
        <taxon>Bdellovibrionales</taxon>
        <taxon>Pseudobdellovibrionaceae</taxon>
        <taxon>Micavibrio</taxon>
    </lineage>
</organism>
<feature type="compositionally biased region" description="Polar residues" evidence="1">
    <location>
        <begin position="7"/>
        <end position="27"/>
    </location>
</feature>
<sequence length="91" mass="9792">MVYPVSGQPQQYAASTAIQPGVANQQREQVKTEDSTKPQGTETARTEASQTRSNNRVEDSRSSQYASDSRSTDSGSVYSSSSRGTQLDITA</sequence>
<reference evidence="2 3" key="1">
    <citation type="submission" date="2017-08" db="EMBL/GenBank/DDBJ databases">
        <title>Infants hospitalized years apart are colonized by the same room-sourced microbial strains.</title>
        <authorList>
            <person name="Brooks B."/>
            <person name="Olm M.R."/>
            <person name="Firek B.A."/>
            <person name="Baker R."/>
            <person name="Thomas B.C."/>
            <person name="Morowitz M.J."/>
            <person name="Banfield J.F."/>
        </authorList>
    </citation>
    <scope>NUCLEOTIDE SEQUENCE [LARGE SCALE GENOMIC DNA]</scope>
    <source>
        <strain evidence="2">S2_018_000_R2_104</strain>
    </source>
</reference>
<feature type="region of interest" description="Disordered" evidence="1">
    <location>
        <begin position="1"/>
        <end position="91"/>
    </location>
</feature>
<dbReference type="AlphaFoldDB" id="A0A2W4ZJU3"/>
<feature type="compositionally biased region" description="Polar residues" evidence="1">
    <location>
        <begin position="37"/>
        <end position="54"/>
    </location>
</feature>
<gene>
    <name evidence="2" type="ORF">DI626_09930</name>
</gene>
<dbReference type="EMBL" id="QFNK01000252">
    <property type="protein sequence ID" value="PZO82653.1"/>
    <property type="molecule type" value="Genomic_DNA"/>
</dbReference>
<evidence type="ECO:0000313" key="2">
    <source>
        <dbReference type="EMBL" id="PZO82653.1"/>
    </source>
</evidence>
<evidence type="ECO:0000313" key="3">
    <source>
        <dbReference type="Proteomes" id="UP000249557"/>
    </source>
</evidence>
<proteinExistence type="predicted"/>
<protein>
    <submittedName>
        <fullName evidence="2">Uncharacterized protein</fullName>
    </submittedName>
</protein>
<comment type="caution">
    <text evidence="2">The sequence shown here is derived from an EMBL/GenBank/DDBJ whole genome shotgun (WGS) entry which is preliminary data.</text>
</comment>
<accession>A0A2W4ZJU3</accession>
<name>A0A2W4ZJU3_9BACT</name>